<dbReference type="EMBL" id="CAUWAG010000003">
    <property type="protein sequence ID" value="CAJ2500508.1"/>
    <property type="molecule type" value="Genomic_DNA"/>
</dbReference>
<dbReference type="PROSITE" id="PS50217">
    <property type="entry name" value="BZIP"/>
    <property type="match status" value="1"/>
</dbReference>
<evidence type="ECO:0000256" key="4">
    <source>
        <dbReference type="ARBA" id="ARBA00023242"/>
    </source>
</evidence>
<evidence type="ECO:0000313" key="8">
    <source>
        <dbReference type="Proteomes" id="UP001295740"/>
    </source>
</evidence>
<gene>
    <name evidence="7" type="ORF">KHLLAP_LOCUS976</name>
</gene>
<dbReference type="SUPFAM" id="SSF57959">
    <property type="entry name" value="Leucine zipper domain"/>
    <property type="match status" value="1"/>
</dbReference>
<dbReference type="GO" id="GO:0005634">
    <property type="term" value="C:nucleus"/>
    <property type="evidence" value="ECO:0007669"/>
    <property type="project" value="UniProtKB-SubCell"/>
</dbReference>
<feature type="compositionally biased region" description="Basic and acidic residues" evidence="5">
    <location>
        <begin position="137"/>
        <end position="150"/>
    </location>
</feature>
<dbReference type="InterPro" id="IPR046347">
    <property type="entry name" value="bZIP_sf"/>
</dbReference>
<dbReference type="Gene3D" id="1.20.5.170">
    <property type="match status" value="1"/>
</dbReference>
<keyword evidence="4" id="KW-0539">Nucleus</keyword>
<keyword evidence="8" id="KW-1185">Reference proteome</keyword>
<evidence type="ECO:0000256" key="1">
    <source>
        <dbReference type="ARBA" id="ARBA00004123"/>
    </source>
</evidence>
<keyword evidence="3" id="KW-0804">Transcription</keyword>
<dbReference type="Proteomes" id="UP001295740">
    <property type="component" value="Unassembled WGS sequence"/>
</dbReference>
<organism evidence="7 8">
    <name type="scientific">Anthostomella pinea</name>
    <dbReference type="NCBI Taxonomy" id="933095"/>
    <lineage>
        <taxon>Eukaryota</taxon>
        <taxon>Fungi</taxon>
        <taxon>Dikarya</taxon>
        <taxon>Ascomycota</taxon>
        <taxon>Pezizomycotina</taxon>
        <taxon>Sordariomycetes</taxon>
        <taxon>Xylariomycetidae</taxon>
        <taxon>Xylariales</taxon>
        <taxon>Xylariaceae</taxon>
        <taxon>Anthostomella</taxon>
    </lineage>
</organism>
<dbReference type="SMART" id="SM00338">
    <property type="entry name" value="BRLZ"/>
    <property type="match status" value="1"/>
</dbReference>
<evidence type="ECO:0000313" key="7">
    <source>
        <dbReference type="EMBL" id="CAJ2500508.1"/>
    </source>
</evidence>
<evidence type="ECO:0000259" key="6">
    <source>
        <dbReference type="PROSITE" id="PS50217"/>
    </source>
</evidence>
<evidence type="ECO:0000256" key="3">
    <source>
        <dbReference type="ARBA" id="ARBA00023163"/>
    </source>
</evidence>
<dbReference type="PANTHER" id="PTHR19304">
    <property type="entry name" value="CYCLIC-AMP RESPONSE ELEMENT BINDING PROTEIN"/>
    <property type="match status" value="1"/>
</dbReference>
<dbReference type="CDD" id="cd14687">
    <property type="entry name" value="bZIP_ATF2"/>
    <property type="match status" value="1"/>
</dbReference>
<comment type="subcellular location">
    <subcellularLocation>
        <location evidence="1">Nucleus</location>
    </subcellularLocation>
</comment>
<dbReference type="InterPro" id="IPR051027">
    <property type="entry name" value="bZIP_transcription_factors"/>
</dbReference>
<sequence>MSMTIDAHPEDFESPSTTSTLFSPVDSIPSDSATTPGILYIDPALSEDSIKPDLTQDIVRDELNFYMPRSAGWDDPPDASATDLISPHQLYAYPNFDITGAVVTAPGPDSPSAEMRAPTKRESPSTTPDDVPAARRKSTDNPADHRERNRIAAHKCRRKQKANVEQLQLRERELAQENKCLHAHVGLLKEEVLGLKHAILAHGSCDSALIQNYIAKSAQNLA</sequence>
<protein>
    <submittedName>
        <fullName evidence="7">Uu.00g033610.m01.CDS01</fullName>
    </submittedName>
</protein>
<dbReference type="InterPro" id="IPR004827">
    <property type="entry name" value="bZIP"/>
</dbReference>
<dbReference type="AlphaFoldDB" id="A0AAI8YDE9"/>
<dbReference type="GO" id="GO:0003700">
    <property type="term" value="F:DNA-binding transcription factor activity"/>
    <property type="evidence" value="ECO:0007669"/>
    <property type="project" value="InterPro"/>
</dbReference>
<proteinExistence type="predicted"/>
<keyword evidence="2" id="KW-0805">Transcription regulation</keyword>
<accession>A0AAI8YDE9</accession>
<feature type="region of interest" description="Disordered" evidence="5">
    <location>
        <begin position="102"/>
        <end position="159"/>
    </location>
</feature>
<feature type="region of interest" description="Disordered" evidence="5">
    <location>
        <begin position="1"/>
        <end position="37"/>
    </location>
</feature>
<comment type="caution">
    <text evidence="7">The sequence shown here is derived from an EMBL/GenBank/DDBJ whole genome shotgun (WGS) entry which is preliminary data.</text>
</comment>
<dbReference type="Pfam" id="PF00170">
    <property type="entry name" value="bZIP_1"/>
    <property type="match status" value="1"/>
</dbReference>
<evidence type="ECO:0000256" key="2">
    <source>
        <dbReference type="ARBA" id="ARBA00023015"/>
    </source>
</evidence>
<feature type="domain" description="BZIP" evidence="6">
    <location>
        <begin position="146"/>
        <end position="202"/>
    </location>
</feature>
<name>A0AAI8YDE9_9PEZI</name>
<reference evidence="7" key="1">
    <citation type="submission" date="2023-10" db="EMBL/GenBank/DDBJ databases">
        <authorList>
            <person name="Hackl T."/>
        </authorList>
    </citation>
    <scope>NUCLEOTIDE SEQUENCE</scope>
</reference>
<evidence type="ECO:0000256" key="5">
    <source>
        <dbReference type="SAM" id="MobiDB-lite"/>
    </source>
</evidence>
<dbReference type="PROSITE" id="PS00036">
    <property type="entry name" value="BZIP_BASIC"/>
    <property type="match status" value="1"/>
</dbReference>